<keyword evidence="2" id="KW-1185">Reference proteome</keyword>
<proteinExistence type="predicted"/>
<reference evidence="1" key="1">
    <citation type="submission" date="2022-12" db="EMBL/GenBank/DDBJ databases">
        <title>Genome assemblies of Blomia tropicalis.</title>
        <authorList>
            <person name="Cui Y."/>
        </authorList>
    </citation>
    <scope>NUCLEOTIDE SEQUENCE</scope>
    <source>
        <tissue evidence="1">Adult mites</tissue>
    </source>
</reference>
<name>A0A9Q0M802_BLOTA</name>
<accession>A0A9Q0M802</accession>
<dbReference type="AlphaFoldDB" id="A0A9Q0M802"/>
<evidence type="ECO:0000313" key="1">
    <source>
        <dbReference type="EMBL" id="KAJ6220589.1"/>
    </source>
</evidence>
<organism evidence="1 2">
    <name type="scientific">Blomia tropicalis</name>
    <name type="common">Mite</name>
    <dbReference type="NCBI Taxonomy" id="40697"/>
    <lineage>
        <taxon>Eukaryota</taxon>
        <taxon>Metazoa</taxon>
        <taxon>Ecdysozoa</taxon>
        <taxon>Arthropoda</taxon>
        <taxon>Chelicerata</taxon>
        <taxon>Arachnida</taxon>
        <taxon>Acari</taxon>
        <taxon>Acariformes</taxon>
        <taxon>Sarcoptiformes</taxon>
        <taxon>Astigmata</taxon>
        <taxon>Glycyphagoidea</taxon>
        <taxon>Echimyopodidae</taxon>
        <taxon>Blomia</taxon>
    </lineage>
</organism>
<gene>
    <name evidence="1" type="ORF">RDWZM_006401</name>
</gene>
<dbReference type="Proteomes" id="UP001142055">
    <property type="component" value="Chromosome 2"/>
</dbReference>
<comment type="caution">
    <text evidence="1">The sequence shown here is derived from an EMBL/GenBank/DDBJ whole genome shotgun (WGS) entry which is preliminary data.</text>
</comment>
<protein>
    <submittedName>
        <fullName evidence="1">Uncharacterized protein</fullName>
    </submittedName>
</protein>
<sequence>MGFHTLLGARRHARCRYTSPQQIFKVSIKDRNVAGWKKYADAYFVVRINDRILIQIPKIFFPVRGSIKVTGEDGVKIPKNIIYYSVPYKMEQTYNMSCVAFFVRISDRVVQLVGDRNVIDIKFLSEFNCDSFMLYMQVTGGFLQVGETEFSEQMGVKMFKRVIHSRRILKKRPLEFIGNFNYFRLMHTPQCAVPEQEKDMVNFNRFHYSIGKNINDTHIIMHMIKKYRLDFDCNVMQVRKELNDYSTTNLDELFEDYQQRPVQPKPKKAGLLRRMFRRNKRQSSSKDLSSQRMIWNMSSTGPKTFAIPLNSKCFNNESSKKQKRSLFSKMLRKTQKN</sequence>
<dbReference type="EMBL" id="JAPWDV010000002">
    <property type="protein sequence ID" value="KAJ6220589.1"/>
    <property type="molecule type" value="Genomic_DNA"/>
</dbReference>
<evidence type="ECO:0000313" key="2">
    <source>
        <dbReference type="Proteomes" id="UP001142055"/>
    </source>
</evidence>